<dbReference type="SUPFAM" id="SSF53474">
    <property type="entry name" value="alpha/beta-Hydrolases"/>
    <property type="match status" value="1"/>
</dbReference>
<dbReference type="EMBL" id="JASJOU010000004">
    <property type="protein sequence ID" value="MDJ1502040.1"/>
    <property type="molecule type" value="Genomic_DNA"/>
</dbReference>
<dbReference type="GO" id="GO:0003847">
    <property type="term" value="F:1-alkyl-2-acetylglycerophosphocholine esterase activity"/>
    <property type="evidence" value="ECO:0007669"/>
    <property type="project" value="TreeGrafter"/>
</dbReference>
<keyword evidence="3" id="KW-0443">Lipid metabolism</keyword>
<evidence type="ECO:0000256" key="3">
    <source>
        <dbReference type="ARBA" id="ARBA00023098"/>
    </source>
</evidence>
<dbReference type="GO" id="GO:0016042">
    <property type="term" value="P:lipid catabolic process"/>
    <property type="evidence" value="ECO:0007669"/>
    <property type="project" value="UniProtKB-KW"/>
</dbReference>
<dbReference type="PANTHER" id="PTHR10272:SF0">
    <property type="entry name" value="PLATELET-ACTIVATING FACTOR ACETYLHYDROLASE"/>
    <property type="match status" value="1"/>
</dbReference>
<proteinExistence type="predicted"/>
<keyword evidence="2" id="KW-0442">Lipid degradation</keyword>
<evidence type="ECO:0000256" key="4">
    <source>
        <dbReference type="SAM" id="MobiDB-lite"/>
    </source>
</evidence>
<dbReference type="InterPro" id="IPR029058">
    <property type="entry name" value="AB_hydrolase_fold"/>
</dbReference>
<evidence type="ECO:0000313" key="7">
    <source>
        <dbReference type="Proteomes" id="UP001232063"/>
    </source>
</evidence>
<feature type="compositionally biased region" description="Polar residues" evidence="4">
    <location>
        <begin position="1"/>
        <end position="12"/>
    </location>
</feature>
<protein>
    <submittedName>
        <fullName evidence="6">Alpha/beta fold hydrolase</fullName>
    </submittedName>
</protein>
<evidence type="ECO:0000259" key="5">
    <source>
        <dbReference type="Pfam" id="PF12697"/>
    </source>
</evidence>
<gene>
    <name evidence="6" type="ORF">QNI22_15340</name>
</gene>
<organism evidence="6 7">
    <name type="scientific">Xanthocytophaga agilis</name>
    <dbReference type="NCBI Taxonomy" id="3048010"/>
    <lineage>
        <taxon>Bacteria</taxon>
        <taxon>Pseudomonadati</taxon>
        <taxon>Bacteroidota</taxon>
        <taxon>Cytophagia</taxon>
        <taxon>Cytophagales</taxon>
        <taxon>Rhodocytophagaceae</taxon>
        <taxon>Xanthocytophaga</taxon>
    </lineage>
</organism>
<name>A0AAE3R2N5_9BACT</name>
<dbReference type="AlphaFoldDB" id="A0AAE3R2N5"/>
<evidence type="ECO:0000256" key="1">
    <source>
        <dbReference type="ARBA" id="ARBA00022801"/>
    </source>
</evidence>
<dbReference type="RefSeq" id="WP_314511844.1">
    <property type="nucleotide sequence ID" value="NZ_JASJOU010000004.1"/>
</dbReference>
<evidence type="ECO:0000313" key="6">
    <source>
        <dbReference type="EMBL" id="MDJ1502040.1"/>
    </source>
</evidence>
<feature type="domain" description="AB hydrolase-1" evidence="5">
    <location>
        <begin position="60"/>
        <end position="264"/>
    </location>
</feature>
<keyword evidence="1 6" id="KW-0378">Hydrolase</keyword>
<sequence>MEQTALNSVETSTLRKGEDGRSTPTPVISVSPVVLSAPGRRVALEVRVSAPVTGSQLPIIVFAHGFGSSMDGYAPLANFWAAHGFVVIQPTFLDSKTLSPNPSAKHSEALATYLADPASASIWRVRVEDMKHILDQLDVIETAIPGLTGRLDRSRIAAVGHSFGAHTVSMLLGSRVIGADGSLDEDMSDARIKVGVLLCASGRGGEDLSPFAAEHLSYLNQNYAGLTTPTLVVAGDQDYSQLTVRGPEWFTDAYTLSPGADWLVTLFGAEHMLGGISGYQVTETTDENPDRVAAVQQLTWAYLRSALYSEDPAWTVACEALQNNPNPQGRVDGK</sequence>
<dbReference type="PANTHER" id="PTHR10272">
    <property type="entry name" value="PLATELET-ACTIVATING FACTOR ACETYLHYDROLASE"/>
    <property type="match status" value="1"/>
</dbReference>
<reference evidence="6" key="1">
    <citation type="submission" date="2023-05" db="EMBL/GenBank/DDBJ databases">
        <authorList>
            <person name="Zhang X."/>
        </authorList>
    </citation>
    <scope>NUCLEOTIDE SEQUENCE</scope>
    <source>
        <strain evidence="6">BD1B2-1</strain>
    </source>
</reference>
<keyword evidence="7" id="KW-1185">Reference proteome</keyword>
<dbReference type="Gene3D" id="3.40.50.1820">
    <property type="entry name" value="alpha/beta hydrolase"/>
    <property type="match status" value="1"/>
</dbReference>
<dbReference type="Pfam" id="PF12697">
    <property type="entry name" value="Abhydrolase_6"/>
    <property type="match status" value="1"/>
</dbReference>
<dbReference type="InterPro" id="IPR000073">
    <property type="entry name" value="AB_hydrolase_1"/>
</dbReference>
<accession>A0AAE3R2N5</accession>
<comment type="caution">
    <text evidence="6">The sequence shown here is derived from an EMBL/GenBank/DDBJ whole genome shotgun (WGS) entry which is preliminary data.</text>
</comment>
<dbReference type="Proteomes" id="UP001232063">
    <property type="component" value="Unassembled WGS sequence"/>
</dbReference>
<feature type="region of interest" description="Disordered" evidence="4">
    <location>
        <begin position="1"/>
        <end position="25"/>
    </location>
</feature>
<evidence type="ECO:0000256" key="2">
    <source>
        <dbReference type="ARBA" id="ARBA00022963"/>
    </source>
</evidence>